<feature type="non-terminal residue" evidence="2">
    <location>
        <position position="1"/>
    </location>
</feature>
<proteinExistence type="predicted"/>
<reference evidence="3" key="1">
    <citation type="submission" date="2023-07" db="EMBL/GenBank/DDBJ databases">
        <title>30 novel species of actinomycetes from the DSMZ collection.</title>
        <authorList>
            <person name="Nouioui I."/>
        </authorList>
    </citation>
    <scope>NUCLEOTIDE SEQUENCE [LARGE SCALE GENOMIC DNA]</scope>
    <source>
        <strain evidence="3">DSM 41886</strain>
    </source>
</reference>
<feature type="compositionally biased region" description="Pro residues" evidence="1">
    <location>
        <begin position="1"/>
        <end position="25"/>
    </location>
</feature>
<evidence type="ECO:0000313" key="2">
    <source>
        <dbReference type="EMBL" id="MDT0447434.1"/>
    </source>
</evidence>
<feature type="region of interest" description="Disordered" evidence="1">
    <location>
        <begin position="1"/>
        <end position="106"/>
    </location>
</feature>
<feature type="compositionally biased region" description="Polar residues" evidence="1">
    <location>
        <begin position="97"/>
        <end position="106"/>
    </location>
</feature>
<feature type="non-terminal residue" evidence="2">
    <location>
        <position position="153"/>
    </location>
</feature>
<dbReference type="Proteomes" id="UP001183615">
    <property type="component" value="Unassembled WGS sequence"/>
</dbReference>
<protein>
    <submittedName>
        <fullName evidence="2">Stress protein</fullName>
    </submittedName>
</protein>
<comment type="caution">
    <text evidence="2">The sequence shown here is derived from an EMBL/GenBank/DDBJ whole genome shotgun (WGS) entry which is preliminary data.</text>
</comment>
<organism evidence="2 3">
    <name type="scientific">Streptomyces johnsoniae</name>
    <dbReference type="NCBI Taxonomy" id="3075532"/>
    <lineage>
        <taxon>Bacteria</taxon>
        <taxon>Bacillati</taxon>
        <taxon>Actinomycetota</taxon>
        <taxon>Actinomycetes</taxon>
        <taxon>Kitasatosporales</taxon>
        <taxon>Streptomycetaceae</taxon>
        <taxon>Streptomyces</taxon>
    </lineage>
</organism>
<feature type="compositionally biased region" description="Pro residues" evidence="1">
    <location>
        <begin position="34"/>
        <end position="63"/>
    </location>
</feature>
<name>A0ABU2SHS8_9ACTN</name>
<dbReference type="EMBL" id="JAVREV010000073">
    <property type="protein sequence ID" value="MDT0447434.1"/>
    <property type="molecule type" value="Genomic_DNA"/>
</dbReference>
<evidence type="ECO:0000313" key="3">
    <source>
        <dbReference type="Proteomes" id="UP001183615"/>
    </source>
</evidence>
<sequence length="153" mass="15522">AAPLTPQAPPAPYGQPQQPHQPPQPQFGQVPGQAAPPTPPYGQPAPAPYGQPVPAPSGQPAPAPFGQQPPGVPQGVPQGAPAAGAGLHAALQKYKETSTGQRWTPQNQQLMRVDLTIGGTGVLARQGSMVMSQGKVDFGYKGAGFVGRVVGTA</sequence>
<gene>
    <name evidence="2" type="ORF">RM779_33315</name>
</gene>
<evidence type="ECO:0000256" key="1">
    <source>
        <dbReference type="SAM" id="MobiDB-lite"/>
    </source>
</evidence>
<feature type="compositionally biased region" description="Low complexity" evidence="1">
    <location>
        <begin position="64"/>
        <end position="86"/>
    </location>
</feature>
<keyword evidence="3" id="KW-1185">Reference proteome</keyword>
<accession>A0ABU2SHS8</accession>